<protein>
    <submittedName>
        <fullName evidence="3">Type IV secretory pathway VirJ component</fullName>
    </submittedName>
</protein>
<dbReference type="InterPro" id="IPR011225">
    <property type="entry name" value="IV_sec_VirJ"/>
</dbReference>
<dbReference type="InterPro" id="IPR029058">
    <property type="entry name" value="AB_hydrolase_fold"/>
</dbReference>
<keyword evidence="1" id="KW-0472">Membrane</keyword>
<evidence type="ECO:0000259" key="2">
    <source>
        <dbReference type="Pfam" id="PF06057"/>
    </source>
</evidence>
<accession>A0A839T4Z3</accession>
<dbReference type="EMBL" id="JACHXI010000007">
    <property type="protein sequence ID" value="MBB3103384.1"/>
    <property type="molecule type" value="Genomic_DNA"/>
</dbReference>
<reference evidence="3 4" key="1">
    <citation type="submission" date="2020-08" db="EMBL/GenBank/DDBJ databases">
        <title>Genomic Encyclopedia of Type Strains, Phase III (KMG-III): the genomes of soil and plant-associated and newly described type strains.</title>
        <authorList>
            <person name="Whitman W."/>
        </authorList>
    </citation>
    <scope>NUCLEOTIDE SEQUENCE [LARGE SCALE GENOMIC DNA]</scope>
    <source>
        <strain evidence="3 4">CECT 4462</strain>
    </source>
</reference>
<comment type="caution">
    <text evidence="3">The sequence shown here is derived from an EMBL/GenBank/DDBJ whole genome shotgun (WGS) entry which is preliminary data.</text>
</comment>
<keyword evidence="1" id="KW-1133">Transmembrane helix</keyword>
<dbReference type="Proteomes" id="UP000549250">
    <property type="component" value="Unassembled WGS sequence"/>
</dbReference>
<dbReference type="RefSeq" id="WP_183166328.1">
    <property type="nucleotide sequence ID" value="NZ_JACHXI010000007.1"/>
</dbReference>
<evidence type="ECO:0000313" key="3">
    <source>
        <dbReference type="EMBL" id="MBB3103384.1"/>
    </source>
</evidence>
<dbReference type="Gene3D" id="3.40.50.1820">
    <property type="entry name" value="alpha/beta hydrolase"/>
    <property type="match status" value="1"/>
</dbReference>
<dbReference type="SUPFAM" id="SSF53474">
    <property type="entry name" value="alpha/beta-Hydrolases"/>
    <property type="match status" value="1"/>
</dbReference>
<sequence>MKFRWPLLVPLVALVLAALFFYFWLPHEARLEHRKGPDGSPMMLAIPANDPAVRVLIVATEALRLSDEQMASLAEENQARAVQLVFPADDCAAQQRQIAASIDLLGATPDLVAGIDNGAAYAWRWLSTQGNDKARAISVGFSLARPDCSANPLPTSATHGEWVTAWNENPDPDTSRFVRDQPRTENVIGNYGTPLVQILFTQLKRSLQGQGDPVPVIEVPAAKPSDLVTFFYSGDGGWRDLDRASAQYMASQGYPVVGIDALRYFWQHKSPEQVTADLEQLMQTYRDKWGAKRFVLAGYSFGADILPIVYNRLPARDQEQVQAMLLLALARTGSFEIEVQGWLGQAGEETVIGPELAKIPAQKVFCVYGSEDADDSGCTLPGAPGETLRLPGGHHFDEDYEALARHLLDAIRQRTKE</sequence>
<keyword evidence="4" id="KW-1185">Reference proteome</keyword>
<dbReference type="Pfam" id="PF06057">
    <property type="entry name" value="VirJ"/>
    <property type="match status" value="1"/>
</dbReference>
<feature type="domain" description="Bacterial virulence" evidence="2">
    <location>
        <begin position="226"/>
        <end position="414"/>
    </location>
</feature>
<name>A0A839T4Z3_AZOMA</name>
<dbReference type="InterPro" id="IPR010333">
    <property type="entry name" value="VirJ"/>
</dbReference>
<evidence type="ECO:0000313" key="4">
    <source>
        <dbReference type="Proteomes" id="UP000549250"/>
    </source>
</evidence>
<evidence type="ECO:0000256" key="1">
    <source>
        <dbReference type="SAM" id="Phobius"/>
    </source>
</evidence>
<dbReference type="PIRSF" id="PIRSF029063">
    <property type="entry name" value="IV_sec_VirJ"/>
    <property type="match status" value="1"/>
</dbReference>
<organism evidence="3 4">
    <name type="scientific">Azomonas macrocytogenes</name>
    <name type="common">Azotobacter macrocytogenes</name>
    <dbReference type="NCBI Taxonomy" id="69962"/>
    <lineage>
        <taxon>Bacteria</taxon>
        <taxon>Pseudomonadati</taxon>
        <taxon>Pseudomonadota</taxon>
        <taxon>Gammaproteobacteria</taxon>
        <taxon>Pseudomonadales</taxon>
        <taxon>Pseudomonadaceae</taxon>
        <taxon>Azomonas</taxon>
    </lineage>
</organism>
<feature type="transmembrane region" description="Helical" evidence="1">
    <location>
        <begin position="7"/>
        <end position="25"/>
    </location>
</feature>
<proteinExistence type="predicted"/>
<keyword evidence="1" id="KW-0812">Transmembrane</keyword>
<gene>
    <name evidence="3" type="ORF">FHR87_001780</name>
</gene>
<dbReference type="AlphaFoldDB" id="A0A839T4Z3"/>